<feature type="transmembrane region" description="Helical" evidence="7">
    <location>
        <begin position="108"/>
        <end position="127"/>
    </location>
</feature>
<dbReference type="Pfam" id="PF00528">
    <property type="entry name" value="BPD_transp_1"/>
    <property type="match status" value="1"/>
</dbReference>
<dbReference type="Proteomes" id="UP000608420">
    <property type="component" value="Unassembled WGS sequence"/>
</dbReference>
<dbReference type="CDD" id="cd06261">
    <property type="entry name" value="TM_PBP2"/>
    <property type="match status" value="1"/>
</dbReference>
<protein>
    <submittedName>
        <fullName evidence="9">ABC transporter permease</fullName>
    </submittedName>
</protein>
<dbReference type="InterPro" id="IPR035906">
    <property type="entry name" value="MetI-like_sf"/>
</dbReference>
<dbReference type="SUPFAM" id="SSF161098">
    <property type="entry name" value="MetI-like"/>
    <property type="match status" value="1"/>
</dbReference>
<feature type="transmembrane region" description="Helical" evidence="7">
    <location>
        <begin position="139"/>
        <end position="160"/>
    </location>
</feature>
<keyword evidence="4 7" id="KW-0812">Transmembrane</keyword>
<evidence type="ECO:0000256" key="5">
    <source>
        <dbReference type="ARBA" id="ARBA00022989"/>
    </source>
</evidence>
<accession>A0ABQ1VPQ2</accession>
<feature type="transmembrane region" description="Helical" evidence="7">
    <location>
        <begin position="12"/>
        <end position="37"/>
    </location>
</feature>
<reference evidence="10" key="1">
    <citation type="journal article" date="2019" name="Int. J. Syst. Evol. Microbiol.">
        <title>The Global Catalogue of Microorganisms (GCM) 10K type strain sequencing project: providing services to taxonomists for standard genome sequencing and annotation.</title>
        <authorList>
            <consortium name="The Broad Institute Genomics Platform"/>
            <consortium name="The Broad Institute Genome Sequencing Center for Infectious Disease"/>
            <person name="Wu L."/>
            <person name="Ma J."/>
        </authorList>
    </citation>
    <scope>NUCLEOTIDE SEQUENCE [LARGE SCALE GENOMIC DNA]</scope>
    <source>
        <strain evidence="10">CGMCC 1.15420</strain>
    </source>
</reference>
<evidence type="ECO:0000256" key="1">
    <source>
        <dbReference type="ARBA" id="ARBA00004651"/>
    </source>
</evidence>
<evidence type="ECO:0000256" key="4">
    <source>
        <dbReference type="ARBA" id="ARBA00022692"/>
    </source>
</evidence>
<sequence>MGLDKGEKIFNVFNALFMLFFISIIVFPLINIIALSFNDGYDAMKGGIYLFPRKFTLVNYETILKDSTIYRAFGVTAAKTVIGVIGHLVITGAAAYAMSKPYLLGRKIFIRMGVITMFFYGGMIPTFLVVKSLGLANSFWVYIIPVLFSFYDMIILMNFFRSLPESIEESAKIDGANVFQVFFKIIIPLSFPVLATIALFHGVYQWNDFFVAKLYVTDKTLYPIQYYLYQLLTSAGAANTAKAGVYISKAFTTQSLQQATMIVTTLPIMLIYPFLQKYFISGMLVGGVKE</sequence>
<keyword evidence="10" id="KW-1185">Reference proteome</keyword>
<evidence type="ECO:0000259" key="8">
    <source>
        <dbReference type="PROSITE" id="PS50928"/>
    </source>
</evidence>
<comment type="similarity">
    <text evidence="7">Belongs to the binding-protein-dependent transport system permease family.</text>
</comment>
<feature type="transmembrane region" description="Helical" evidence="7">
    <location>
        <begin position="259"/>
        <end position="275"/>
    </location>
</feature>
<keyword evidence="6 7" id="KW-0472">Membrane</keyword>
<keyword evidence="3" id="KW-1003">Cell membrane</keyword>
<feature type="transmembrane region" description="Helical" evidence="7">
    <location>
        <begin position="224"/>
        <end position="247"/>
    </location>
</feature>
<feature type="transmembrane region" description="Helical" evidence="7">
    <location>
        <begin position="69"/>
        <end position="96"/>
    </location>
</feature>
<evidence type="ECO:0000313" key="10">
    <source>
        <dbReference type="Proteomes" id="UP000608420"/>
    </source>
</evidence>
<dbReference type="InterPro" id="IPR000515">
    <property type="entry name" value="MetI-like"/>
</dbReference>
<dbReference type="Gene3D" id="1.10.3720.10">
    <property type="entry name" value="MetI-like"/>
    <property type="match status" value="1"/>
</dbReference>
<dbReference type="PANTHER" id="PTHR43744">
    <property type="entry name" value="ABC TRANSPORTER PERMEASE PROTEIN MG189-RELATED-RELATED"/>
    <property type="match status" value="1"/>
</dbReference>
<keyword evidence="5 7" id="KW-1133">Transmembrane helix</keyword>
<feature type="transmembrane region" description="Helical" evidence="7">
    <location>
        <begin position="181"/>
        <end position="204"/>
    </location>
</feature>
<evidence type="ECO:0000256" key="3">
    <source>
        <dbReference type="ARBA" id="ARBA00022475"/>
    </source>
</evidence>
<gene>
    <name evidence="9" type="ORF">GCM10010913_06340</name>
</gene>
<evidence type="ECO:0000256" key="6">
    <source>
        <dbReference type="ARBA" id="ARBA00023136"/>
    </source>
</evidence>
<proteinExistence type="inferred from homology"/>
<feature type="domain" description="ABC transmembrane type-1" evidence="8">
    <location>
        <begin position="73"/>
        <end position="272"/>
    </location>
</feature>
<evidence type="ECO:0000256" key="7">
    <source>
        <dbReference type="RuleBase" id="RU363032"/>
    </source>
</evidence>
<dbReference type="EMBL" id="BMIW01000003">
    <property type="protein sequence ID" value="GGF87613.1"/>
    <property type="molecule type" value="Genomic_DNA"/>
</dbReference>
<organism evidence="9 10">
    <name type="scientific">Paenibacillus aceti</name>
    <dbReference type="NCBI Taxonomy" id="1820010"/>
    <lineage>
        <taxon>Bacteria</taxon>
        <taxon>Bacillati</taxon>
        <taxon>Bacillota</taxon>
        <taxon>Bacilli</taxon>
        <taxon>Bacillales</taxon>
        <taxon>Paenibacillaceae</taxon>
        <taxon>Paenibacillus</taxon>
    </lineage>
</organism>
<dbReference type="RefSeq" id="WP_120462451.1">
    <property type="nucleotide sequence ID" value="NZ_BMIW01000003.1"/>
</dbReference>
<comment type="caution">
    <text evidence="9">The sequence shown here is derived from an EMBL/GenBank/DDBJ whole genome shotgun (WGS) entry which is preliminary data.</text>
</comment>
<name>A0ABQ1VPQ2_9BACL</name>
<evidence type="ECO:0000256" key="2">
    <source>
        <dbReference type="ARBA" id="ARBA00022448"/>
    </source>
</evidence>
<keyword evidence="2 7" id="KW-0813">Transport</keyword>
<dbReference type="PANTHER" id="PTHR43744:SF9">
    <property type="entry name" value="POLYGALACTURONAN_RHAMNOGALACTURONAN TRANSPORT SYSTEM PERMEASE PROTEIN YTCP"/>
    <property type="match status" value="1"/>
</dbReference>
<dbReference type="PROSITE" id="PS50928">
    <property type="entry name" value="ABC_TM1"/>
    <property type="match status" value="1"/>
</dbReference>
<evidence type="ECO:0000313" key="9">
    <source>
        <dbReference type="EMBL" id="GGF87613.1"/>
    </source>
</evidence>
<comment type="subcellular location">
    <subcellularLocation>
        <location evidence="1 7">Cell membrane</location>
        <topology evidence="1 7">Multi-pass membrane protein</topology>
    </subcellularLocation>
</comment>